<organism evidence="6 7">
    <name type="scientific">Sclerotinia borealis (strain F-4128)</name>
    <dbReference type="NCBI Taxonomy" id="1432307"/>
    <lineage>
        <taxon>Eukaryota</taxon>
        <taxon>Fungi</taxon>
        <taxon>Dikarya</taxon>
        <taxon>Ascomycota</taxon>
        <taxon>Pezizomycotina</taxon>
        <taxon>Leotiomycetes</taxon>
        <taxon>Helotiales</taxon>
        <taxon>Sclerotiniaceae</taxon>
        <taxon>Sclerotinia</taxon>
    </lineage>
</organism>
<keyword evidence="7" id="KW-1185">Reference proteome</keyword>
<dbReference type="InterPro" id="IPR050829">
    <property type="entry name" value="CorA_MIT"/>
</dbReference>
<comment type="caution">
    <text evidence="6">The sequence shown here is derived from an EMBL/GenBank/DDBJ whole genome shotgun (WGS) entry which is preliminary data.</text>
</comment>
<gene>
    <name evidence="6" type="ORF">SBOR_6437</name>
</gene>
<dbReference type="PANTHER" id="PTHR47685">
    <property type="entry name" value="MAGNESIUM TRANSPORT PROTEIN CORA"/>
    <property type="match status" value="1"/>
</dbReference>
<evidence type="ECO:0000256" key="5">
    <source>
        <dbReference type="SAM" id="Phobius"/>
    </source>
</evidence>
<dbReference type="Gene3D" id="1.20.58.340">
    <property type="entry name" value="Magnesium transport protein CorA, transmembrane region"/>
    <property type="match status" value="1"/>
</dbReference>
<dbReference type="SUPFAM" id="SSF144083">
    <property type="entry name" value="Magnesium transport protein CorA, transmembrane region"/>
    <property type="match status" value="1"/>
</dbReference>
<name>W9CBF7_SCLBF</name>
<feature type="transmembrane region" description="Helical" evidence="5">
    <location>
        <begin position="223"/>
        <end position="245"/>
    </location>
</feature>
<dbReference type="STRING" id="1432307.W9CBF7"/>
<dbReference type="Proteomes" id="UP000019487">
    <property type="component" value="Unassembled WGS sequence"/>
</dbReference>
<feature type="transmembrane region" description="Helical" evidence="5">
    <location>
        <begin position="266"/>
        <end position="285"/>
    </location>
</feature>
<evidence type="ECO:0008006" key="8">
    <source>
        <dbReference type="Google" id="ProtNLM"/>
    </source>
</evidence>
<dbReference type="PANTHER" id="PTHR47685:SF1">
    <property type="entry name" value="MAGNESIUM TRANSPORT PROTEIN CORA"/>
    <property type="match status" value="1"/>
</dbReference>
<evidence type="ECO:0000313" key="7">
    <source>
        <dbReference type="Proteomes" id="UP000019487"/>
    </source>
</evidence>
<dbReference type="InterPro" id="IPR045863">
    <property type="entry name" value="CorA_TM1_TM2"/>
</dbReference>
<keyword evidence="3 5" id="KW-1133">Transmembrane helix</keyword>
<evidence type="ECO:0000256" key="1">
    <source>
        <dbReference type="ARBA" id="ARBA00004141"/>
    </source>
</evidence>
<evidence type="ECO:0000256" key="2">
    <source>
        <dbReference type="ARBA" id="ARBA00022692"/>
    </source>
</evidence>
<proteinExistence type="predicted"/>
<accession>W9CBF7</accession>
<dbReference type="InterPro" id="IPR002523">
    <property type="entry name" value="MgTranspt_CorA/ZnTranspt_ZntB"/>
</dbReference>
<dbReference type="GO" id="GO:0046873">
    <property type="term" value="F:metal ion transmembrane transporter activity"/>
    <property type="evidence" value="ECO:0007669"/>
    <property type="project" value="InterPro"/>
</dbReference>
<evidence type="ECO:0000256" key="4">
    <source>
        <dbReference type="ARBA" id="ARBA00023136"/>
    </source>
</evidence>
<dbReference type="Pfam" id="PF01544">
    <property type="entry name" value="CorA"/>
    <property type="match status" value="1"/>
</dbReference>
<comment type="subcellular location">
    <subcellularLocation>
        <location evidence="1">Membrane</location>
        <topology evidence="1">Multi-pass membrane protein</topology>
    </subcellularLocation>
</comment>
<dbReference type="OrthoDB" id="341259at2759"/>
<reference evidence="6 7" key="1">
    <citation type="journal article" date="2014" name="Genome Announc.">
        <title>Draft genome sequence of Sclerotinia borealis, a psychrophilic plant pathogenic fungus.</title>
        <authorList>
            <person name="Mardanov A.V."/>
            <person name="Beletsky A.V."/>
            <person name="Kadnikov V.V."/>
            <person name="Ignatov A.N."/>
            <person name="Ravin N.V."/>
        </authorList>
    </citation>
    <scope>NUCLEOTIDE SEQUENCE [LARGE SCALE GENOMIC DNA]</scope>
    <source>
        <strain evidence="7">F-4157</strain>
    </source>
</reference>
<protein>
    <recommendedName>
        <fullName evidence="8">Ankyrin repeat protein</fullName>
    </recommendedName>
</protein>
<dbReference type="EMBL" id="AYSA01000337">
    <property type="protein sequence ID" value="ESZ93158.1"/>
    <property type="molecule type" value="Genomic_DNA"/>
</dbReference>
<keyword evidence="4 5" id="KW-0472">Membrane</keyword>
<dbReference type="GO" id="GO:0016020">
    <property type="term" value="C:membrane"/>
    <property type="evidence" value="ECO:0007669"/>
    <property type="project" value="UniProtKB-SubCell"/>
</dbReference>
<sequence length="404" mass="45808">MNECSRVFYDRTKPTDERPEVLDIFADAIDNISEMKTIAYETFWSHLEKLSRRGVQIDPELSRVYLNINPEGVLLKEAHDIVEEPGMMARIYAHQLQVANDFSKSLESMNGRSEPMQEIADVLCQILLEFQKNSSTRNGQIMNSTMSAAKVIRIDQSTIERSLDLTDTVSNHHTELHQLEASAREIADQLRDLLTLKQQQASIIEATAALDRADESVSQGRSIMAFTVISIIFLLMTFVSSVFGMNAKEFTGSDNAVMGIREQFEYMFPVSIVATLIFLASAFGRVKLAKLAKIVCISIYHSFALSLIAYYRWTNNNKAMDAVIKNIYSFEKRKNYTLKQGTRVEAAHRKLAEMNTKLNIIKRTVDTELPVLLDFVTGPMETHEEFYLKYGTRRAGSTNGENIV</sequence>
<keyword evidence="2 5" id="KW-0812">Transmembrane</keyword>
<dbReference type="HOGENOM" id="CLU_681786_0_0_1"/>
<evidence type="ECO:0000256" key="3">
    <source>
        <dbReference type="ARBA" id="ARBA00022989"/>
    </source>
</evidence>
<evidence type="ECO:0000313" key="6">
    <source>
        <dbReference type="EMBL" id="ESZ93158.1"/>
    </source>
</evidence>
<feature type="transmembrane region" description="Helical" evidence="5">
    <location>
        <begin position="291"/>
        <end position="311"/>
    </location>
</feature>
<dbReference type="AlphaFoldDB" id="W9CBF7"/>